<dbReference type="GO" id="GO:0004125">
    <property type="term" value="F:L-seryl-tRNA(Sec) selenium transferase activity"/>
    <property type="evidence" value="ECO:0007669"/>
    <property type="project" value="TreeGrafter"/>
</dbReference>
<evidence type="ECO:0000313" key="4">
    <source>
        <dbReference type="EMBL" id="KRR11416.1"/>
    </source>
</evidence>
<evidence type="ECO:0000313" key="5">
    <source>
        <dbReference type="Proteomes" id="UP000051913"/>
    </source>
</evidence>
<comment type="cofactor">
    <cofactor evidence="1">
        <name>pyridoxal 5'-phosphate</name>
        <dbReference type="ChEBI" id="CHEBI:597326"/>
    </cofactor>
</comment>
<keyword evidence="5" id="KW-1185">Reference proteome</keyword>
<dbReference type="Gene3D" id="3.40.640.10">
    <property type="entry name" value="Type I PLP-dependent aspartate aminotransferase-like (Major domain)"/>
    <property type="match status" value="1"/>
</dbReference>
<name>A0A0R3LTQ7_9BRAD</name>
<organism evidence="4 5">
    <name type="scientific">Bradyrhizobium valentinum</name>
    <dbReference type="NCBI Taxonomy" id="1518501"/>
    <lineage>
        <taxon>Bacteria</taxon>
        <taxon>Pseudomonadati</taxon>
        <taxon>Pseudomonadota</taxon>
        <taxon>Alphaproteobacteria</taxon>
        <taxon>Hyphomicrobiales</taxon>
        <taxon>Nitrobacteraceae</taxon>
        <taxon>Bradyrhizobium</taxon>
    </lineage>
</organism>
<keyword evidence="2" id="KW-0663">Pyridoxal phosphate</keyword>
<dbReference type="InterPro" id="IPR015424">
    <property type="entry name" value="PyrdxlP-dep_Trfase"/>
</dbReference>
<comment type="caution">
    <text evidence="4">The sequence shown here is derived from an EMBL/GenBank/DDBJ whole genome shotgun (WGS) entry which is preliminary data.</text>
</comment>
<protein>
    <recommendedName>
        <fullName evidence="6">Selenocysteine synthase</fullName>
    </recommendedName>
</protein>
<dbReference type="PANTHER" id="PTHR32328">
    <property type="entry name" value="L-SERYL-TRNA(SEC) SELENIUM TRANSFERASE"/>
    <property type="match status" value="1"/>
</dbReference>
<gene>
    <name evidence="4" type="ORF">CP49_34450</name>
</gene>
<evidence type="ECO:0000256" key="3">
    <source>
        <dbReference type="SAM" id="MobiDB-lite"/>
    </source>
</evidence>
<dbReference type="Proteomes" id="UP000051913">
    <property type="component" value="Unassembled WGS sequence"/>
</dbReference>
<evidence type="ECO:0000256" key="2">
    <source>
        <dbReference type="ARBA" id="ARBA00022898"/>
    </source>
</evidence>
<dbReference type="AlphaFoldDB" id="A0A0R3LTQ7"/>
<proteinExistence type="predicted"/>
<dbReference type="EMBL" id="LLXX01000040">
    <property type="protein sequence ID" value="KRR11416.1"/>
    <property type="molecule type" value="Genomic_DNA"/>
</dbReference>
<feature type="region of interest" description="Disordered" evidence="3">
    <location>
        <begin position="457"/>
        <end position="476"/>
    </location>
</feature>
<feature type="compositionally biased region" description="Polar residues" evidence="3">
    <location>
        <begin position="459"/>
        <end position="476"/>
    </location>
</feature>
<dbReference type="InterPro" id="IPR015421">
    <property type="entry name" value="PyrdxlP-dep_Trfase_major"/>
</dbReference>
<dbReference type="SUPFAM" id="SSF53383">
    <property type="entry name" value="PLP-dependent transferases"/>
    <property type="match status" value="1"/>
</dbReference>
<dbReference type="PANTHER" id="PTHR32328:SF0">
    <property type="entry name" value="L-SERYL-TRNA(SEC) SELENIUM TRANSFERASE"/>
    <property type="match status" value="1"/>
</dbReference>
<evidence type="ECO:0000256" key="1">
    <source>
        <dbReference type="ARBA" id="ARBA00001933"/>
    </source>
</evidence>
<evidence type="ECO:0008006" key="6">
    <source>
        <dbReference type="Google" id="ProtNLM"/>
    </source>
</evidence>
<reference evidence="4 5" key="1">
    <citation type="submission" date="2014-03" db="EMBL/GenBank/DDBJ databases">
        <title>Bradyrhizobium valentinum sp. nov., isolated from effective nodules of Lupinus mariae-josephae, a lupine endemic of basic-lime soils in Eastern Spain.</title>
        <authorList>
            <person name="Duran D."/>
            <person name="Rey L."/>
            <person name="Navarro A."/>
            <person name="Busquets A."/>
            <person name="Imperial J."/>
            <person name="Ruiz-Argueso T."/>
        </authorList>
    </citation>
    <scope>NUCLEOTIDE SEQUENCE [LARGE SCALE GENOMIC DNA]</scope>
    <source>
        <strain evidence="4 5">LmjM3</strain>
    </source>
</reference>
<accession>A0A0R3LTQ7</accession>
<sequence length="476" mass="50830">MNAAAEAFVDIDELAEAAGQKIAELTGAEWGVVTAGTAATLALTTAACIAGNNPELMLRLPDTSGLPNKVLIPSDQRFAYEQAIRVAGAEIVSIGTTAELAQALDGRVAMICLLGRMDAASVLPISSLLPFARAHGVPVLVDAAGLSPEKPDRWIKNGADLVVYAGGKYIRAPQSTAIALGKKRLCKAIWWNGAPHQALGRSMKVGKEEVVGAVIALDRWINFQSAKDERDQWLPRLKRIEAHLSLLPGVTTEVLSWAGSVTAIRLKVIWDAAVIPFDAEDLRLALLQQRPRILIHDFWSTPTSIILDPVNLSDNEAEIVGRALATAFCKPQSIAQPGPNLPAEVNVSGSWRVEMQFLHGAATHHLSIQQNRDLISGVHHTVSSVGVVSGEVRGRHIQLEAAHEQVPICLFYGFEGEFAEDGSISGTVRLGGAAKEHLGPVFKGQYGSAEWHATRVSRDSSTGVTQAVAPTQGTPK</sequence>